<dbReference type="GO" id="GO:0042802">
    <property type="term" value="F:identical protein binding"/>
    <property type="evidence" value="ECO:0007669"/>
    <property type="project" value="TreeGrafter"/>
</dbReference>
<dbReference type="GO" id="GO:0004587">
    <property type="term" value="F:ornithine aminotransferase activity"/>
    <property type="evidence" value="ECO:0007669"/>
    <property type="project" value="UniProtKB-EC"/>
</dbReference>
<dbReference type="InterPro" id="IPR015421">
    <property type="entry name" value="PyrdxlP-dep_Trfase_major"/>
</dbReference>
<comment type="cofactor">
    <cofactor evidence="1">
        <name>pyridoxal 5'-phosphate</name>
        <dbReference type="ChEBI" id="CHEBI:597326"/>
    </cofactor>
</comment>
<evidence type="ECO:0000313" key="10">
    <source>
        <dbReference type="EMBL" id="KAJ3137419.1"/>
    </source>
</evidence>
<evidence type="ECO:0000256" key="1">
    <source>
        <dbReference type="ARBA" id="ARBA00001933"/>
    </source>
</evidence>
<protein>
    <recommendedName>
        <fullName evidence="4">ornithine aminotransferase</fullName>
        <ecNumber evidence="4">2.6.1.13</ecNumber>
    </recommendedName>
    <alternativeName>
        <fullName evidence="8">Ornithine--oxo-acid aminotransferase</fullName>
    </alternativeName>
</protein>
<organism evidence="10 11">
    <name type="scientific">Physocladia obscura</name>
    <dbReference type="NCBI Taxonomy" id="109957"/>
    <lineage>
        <taxon>Eukaryota</taxon>
        <taxon>Fungi</taxon>
        <taxon>Fungi incertae sedis</taxon>
        <taxon>Chytridiomycota</taxon>
        <taxon>Chytridiomycota incertae sedis</taxon>
        <taxon>Chytridiomycetes</taxon>
        <taxon>Chytridiales</taxon>
        <taxon>Chytriomycetaceae</taxon>
        <taxon>Physocladia</taxon>
    </lineage>
</organism>
<dbReference type="InterPro" id="IPR015422">
    <property type="entry name" value="PyrdxlP-dep_Trfase_small"/>
</dbReference>
<dbReference type="FunFam" id="3.90.1150.10:FF:000152">
    <property type="entry name" value="Ornithine aminotransferase"/>
    <property type="match status" value="1"/>
</dbReference>
<dbReference type="CDD" id="cd00610">
    <property type="entry name" value="OAT_like"/>
    <property type="match status" value="1"/>
</dbReference>
<dbReference type="PANTHER" id="PTHR11986">
    <property type="entry name" value="AMINOTRANSFERASE CLASS III"/>
    <property type="match status" value="1"/>
</dbReference>
<name>A0AAD5XLQ2_9FUNG</name>
<keyword evidence="7 9" id="KW-0663">Pyridoxal phosphate</keyword>
<dbReference type="Pfam" id="PF00202">
    <property type="entry name" value="Aminotran_3"/>
    <property type="match status" value="1"/>
</dbReference>
<evidence type="ECO:0000256" key="9">
    <source>
        <dbReference type="RuleBase" id="RU003560"/>
    </source>
</evidence>
<comment type="caution">
    <text evidence="10">The sequence shown here is derived from an EMBL/GenBank/DDBJ whole genome shotgun (WGS) entry which is preliminary data.</text>
</comment>
<keyword evidence="11" id="KW-1185">Reference proteome</keyword>
<evidence type="ECO:0000256" key="2">
    <source>
        <dbReference type="ARBA" id="ARBA00004998"/>
    </source>
</evidence>
<dbReference type="NCBIfam" id="TIGR01885">
    <property type="entry name" value="Orn_aminotrans"/>
    <property type="match status" value="1"/>
</dbReference>
<dbReference type="Gene3D" id="3.90.1150.10">
    <property type="entry name" value="Aspartate Aminotransferase, domain 1"/>
    <property type="match status" value="1"/>
</dbReference>
<sequence length="533" mass="57560">MFRYSSRTVTITRSVQLRRSFASASGFPHGGSRSIKTTTTSNAVAADTHKPTEATDLAFAARNGGGLAVSSQKAAPNPFAGPIPLLLGDDSATGLPAGELSSHEIIALEHKYGAHNYHPLEVVFSKAKGIYVTDPEGRTYMDFLSAYSAVNQGHAHPRILKVLVEQAATLSLSSRAFYNNKFGDYAKFITEFFGYEMVLPMNTGAEAVETAMKLARRWGYEKKGIPANEAIFLSCSDNFHGRTISIVSMSTDPSSRVGFGPFTECVGPVCPVSKNVLRYNNIDDLELALKAHGSRVCGFLVEPIQGEAGVVVPDEGYLTKAYELCKKYNVLFIADEIQSGLARTGKMLALDHENIKADILILGKALSGGVYPVSAVLSSKEVMLCIRPGEHGSTYGGNPLGAAIAVTALTVLRDEKMAENALAMGQIFRAELQKEVENSDSIVEKVRGKGLLNAIVINEGKIGGRKGAWEVCLLLKKYGLLAKPTHRNIIRLAPPLCITEPEVFRGVEIIKRALDDVKTLSIQEIHGGKVDHH</sequence>
<dbReference type="GO" id="GO:0005737">
    <property type="term" value="C:cytoplasm"/>
    <property type="evidence" value="ECO:0007669"/>
    <property type="project" value="TreeGrafter"/>
</dbReference>
<keyword evidence="6" id="KW-0808">Transferase</keyword>
<proteinExistence type="inferred from homology"/>
<keyword evidence="5 10" id="KW-0032">Aminotransferase</keyword>
<dbReference type="Gene3D" id="3.40.640.10">
    <property type="entry name" value="Type I PLP-dependent aspartate aminotransferase-like (Major domain)"/>
    <property type="match status" value="1"/>
</dbReference>
<dbReference type="AlphaFoldDB" id="A0AAD5XLQ2"/>
<dbReference type="InterPro" id="IPR005814">
    <property type="entry name" value="Aminotrans_3"/>
</dbReference>
<evidence type="ECO:0000256" key="8">
    <source>
        <dbReference type="ARBA" id="ARBA00030587"/>
    </source>
</evidence>
<evidence type="ECO:0000256" key="5">
    <source>
        <dbReference type="ARBA" id="ARBA00022576"/>
    </source>
</evidence>
<comment type="similarity">
    <text evidence="3 9">Belongs to the class-III pyridoxal-phosphate-dependent aminotransferase family.</text>
</comment>
<dbReference type="PROSITE" id="PS00600">
    <property type="entry name" value="AA_TRANSFER_CLASS_3"/>
    <property type="match status" value="1"/>
</dbReference>
<dbReference type="InterPro" id="IPR050103">
    <property type="entry name" value="Class-III_PLP-dep_AT"/>
</dbReference>
<dbReference type="InterPro" id="IPR015424">
    <property type="entry name" value="PyrdxlP-dep_Trfase"/>
</dbReference>
<dbReference type="InterPro" id="IPR010164">
    <property type="entry name" value="Orn_aminotrans"/>
</dbReference>
<evidence type="ECO:0000256" key="4">
    <source>
        <dbReference type="ARBA" id="ARBA00012924"/>
    </source>
</evidence>
<gene>
    <name evidence="10" type="primary">CAR2_1</name>
    <name evidence="10" type="ORF">HK100_000688</name>
</gene>
<comment type="pathway">
    <text evidence="2">Amino-acid biosynthesis; L-proline biosynthesis; L-glutamate 5-semialdehyde from L-ornithine: step 1/1.</text>
</comment>
<evidence type="ECO:0000313" key="11">
    <source>
        <dbReference type="Proteomes" id="UP001211907"/>
    </source>
</evidence>
<accession>A0AAD5XLQ2</accession>
<dbReference type="GO" id="GO:0030170">
    <property type="term" value="F:pyridoxal phosphate binding"/>
    <property type="evidence" value="ECO:0007669"/>
    <property type="project" value="InterPro"/>
</dbReference>
<evidence type="ECO:0000256" key="6">
    <source>
        <dbReference type="ARBA" id="ARBA00022679"/>
    </source>
</evidence>
<dbReference type="InterPro" id="IPR049704">
    <property type="entry name" value="Aminotrans_3_PPA_site"/>
</dbReference>
<dbReference type="PANTHER" id="PTHR11986:SF18">
    <property type="entry name" value="ORNITHINE AMINOTRANSFERASE, MITOCHONDRIAL"/>
    <property type="match status" value="1"/>
</dbReference>
<dbReference type="GO" id="GO:0010121">
    <property type="term" value="P:L-arginine catabolic process to proline via ornithine"/>
    <property type="evidence" value="ECO:0007669"/>
    <property type="project" value="TreeGrafter"/>
</dbReference>
<dbReference type="GO" id="GO:0019544">
    <property type="term" value="P:L-arginine catabolic process to L-glutamate"/>
    <property type="evidence" value="ECO:0007669"/>
    <property type="project" value="TreeGrafter"/>
</dbReference>
<dbReference type="EC" id="2.6.1.13" evidence="4"/>
<dbReference type="Proteomes" id="UP001211907">
    <property type="component" value="Unassembled WGS sequence"/>
</dbReference>
<evidence type="ECO:0000256" key="3">
    <source>
        <dbReference type="ARBA" id="ARBA00008954"/>
    </source>
</evidence>
<reference evidence="10" key="1">
    <citation type="submission" date="2020-05" db="EMBL/GenBank/DDBJ databases">
        <title>Phylogenomic resolution of chytrid fungi.</title>
        <authorList>
            <person name="Stajich J.E."/>
            <person name="Amses K."/>
            <person name="Simmons R."/>
            <person name="Seto K."/>
            <person name="Myers J."/>
            <person name="Bonds A."/>
            <person name="Quandt C.A."/>
            <person name="Barry K."/>
            <person name="Liu P."/>
            <person name="Grigoriev I."/>
            <person name="Longcore J.E."/>
            <person name="James T.Y."/>
        </authorList>
    </citation>
    <scope>NUCLEOTIDE SEQUENCE</scope>
    <source>
        <strain evidence="10">JEL0513</strain>
    </source>
</reference>
<dbReference type="FunFam" id="3.40.640.10:FF:000011">
    <property type="entry name" value="Ornithine aminotransferase"/>
    <property type="match status" value="1"/>
</dbReference>
<evidence type="ECO:0000256" key="7">
    <source>
        <dbReference type="ARBA" id="ARBA00022898"/>
    </source>
</evidence>
<dbReference type="SUPFAM" id="SSF53383">
    <property type="entry name" value="PLP-dependent transferases"/>
    <property type="match status" value="1"/>
</dbReference>
<dbReference type="EMBL" id="JADGJH010000114">
    <property type="protein sequence ID" value="KAJ3137419.1"/>
    <property type="molecule type" value="Genomic_DNA"/>
</dbReference>